<keyword evidence="8 14" id="KW-0378">Hydrolase</keyword>
<evidence type="ECO:0000256" key="6">
    <source>
        <dbReference type="ARBA" id="ARBA00022759"/>
    </source>
</evidence>
<accession>A0A1Y2FI93</accession>
<dbReference type="GO" id="GO:0048476">
    <property type="term" value="C:Holliday junction resolvase complex"/>
    <property type="evidence" value="ECO:0007669"/>
    <property type="project" value="UniProtKB-UniRule"/>
</dbReference>
<dbReference type="PANTHER" id="PTHR13451">
    <property type="entry name" value="CLASS II CROSSOVER JUNCTION ENDONUCLEASE MUS81"/>
    <property type="match status" value="1"/>
</dbReference>
<comment type="function">
    <text evidence="14">Interacts with EME1 to form a DNA structure-specific endonuclease with substrate preference for branched DNA structures with a 5'-end at the branch nick. Typical substrates include 3'-flap structures, D-loops, replication forks and nicked Holliday junctions. May be required in mitosis for the processing of stalled or collapsed replication fork intermediates. May be required in meiosis for the repair of meiosis-specific double strand breaks subsequent to single-end invasion (SEI).</text>
</comment>
<dbReference type="Gene3D" id="1.10.150.110">
    <property type="entry name" value="DNA polymerase beta, N-terminal domain-like"/>
    <property type="match status" value="1"/>
</dbReference>
<proteinExistence type="inferred from homology"/>
<dbReference type="InterPro" id="IPR006166">
    <property type="entry name" value="ERCC4_domain"/>
</dbReference>
<keyword evidence="9 14" id="KW-0460">Magnesium</keyword>
<dbReference type="Gene3D" id="1.10.10.10">
    <property type="entry name" value="Winged helix-like DNA-binding domain superfamily/Winged helix DNA-binding domain"/>
    <property type="match status" value="1"/>
</dbReference>
<keyword evidence="10 14" id="KW-0233">DNA recombination</keyword>
<keyword evidence="18" id="KW-1185">Reference proteome</keyword>
<keyword evidence="13" id="KW-0469">Meiosis</keyword>
<dbReference type="EC" id="3.1.22.-" evidence="14"/>
<feature type="domain" description="ERCC4" evidence="16">
    <location>
        <begin position="291"/>
        <end position="387"/>
    </location>
</feature>
<dbReference type="CDD" id="cd21036">
    <property type="entry name" value="WH_MUS81"/>
    <property type="match status" value="1"/>
</dbReference>
<evidence type="ECO:0000256" key="12">
    <source>
        <dbReference type="ARBA" id="ARBA00023242"/>
    </source>
</evidence>
<dbReference type="GO" id="GO:0006308">
    <property type="term" value="P:DNA catabolic process"/>
    <property type="evidence" value="ECO:0007669"/>
    <property type="project" value="UniProtKB-UniRule"/>
</dbReference>
<evidence type="ECO:0000256" key="15">
    <source>
        <dbReference type="SAM" id="MobiDB-lite"/>
    </source>
</evidence>
<dbReference type="InterPro" id="IPR036388">
    <property type="entry name" value="WH-like_DNA-bd_sf"/>
</dbReference>
<dbReference type="InterPro" id="IPR027421">
    <property type="entry name" value="DNA_pol_lamdba_lyase_dom_sf"/>
</dbReference>
<organism evidence="17 18">
    <name type="scientific">Protomyces lactucae-debilis</name>
    <dbReference type="NCBI Taxonomy" id="2754530"/>
    <lineage>
        <taxon>Eukaryota</taxon>
        <taxon>Fungi</taxon>
        <taxon>Dikarya</taxon>
        <taxon>Ascomycota</taxon>
        <taxon>Taphrinomycotina</taxon>
        <taxon>Taphrinomycetes</taxon>
        <taxon>Taphrinales</taxon>
        <taxon>Protomycetaceae</taxon>
        <taxon>Protomyces</taxon>
    </lineage>
</organism>
<evidence type="ECO:0000256" key="14">
    <source>
        <dbReference type="RuleBase" id="RU369042"/>
    </source>
</evidence>
<dbReference type="CDD" id="cd20074">
    <property type="entry name" value="XPF_nuclease_Mus81"/>
    <property type="match status" value="1"/>
</dbReference>
<dbReference type="OMA" id="ELGDAMW"/>
<keyword evidence="5 14" id="KW-0479">Metal-binding</keyword>
<dbReference type="InterPro" id="IPR010996">
    <property type="entry name" value="HHH_MUS81"/>
</dbReference>
<evidence type="ECO:0000256" key="5">
    <source>
        <dbReference type="ARBA" id="ARBA00022723"/>
    </source>
</evidence>
<keyword evidence="11 14" id="KW-0234">DNA repair</keyword>
<dbReference type="InterPro" id="IPR047417">
    <property type="entry name" value="WHD_MUS81"/>
</dbReference>
<evidence type="ECO:0000259" key="16">
    <source>
        <dbReference type="SMART" id="SM00891"/>
    </source>
</evidence>
<dbReference type="Gene3D" id="1.10.150.670">
    <property type="entry name" value="Crossover junction endonuclease EME1, DNA-binding domain"/>
    <property type="match status" value="1"/>
</dbReference>
<comment type="similarity">
    <text evidence="3 14">Belongs to the XPF family.</text>
</comment>
<keyword evidence="6 14" id="KW-0255">Endonuclease</keyword>
<keyword evidence="4 14" id="KW-0540">Nuclease</keyword>
<evidence type="ECO:0000256" key="1">
    <source>
        <dbReference type="ARBA" id="ARBA00001946"/>
    </source>
</evidence>
<sequence>MPNELYCQWLKEWTERAREQESKGVHTLKRAYDSMRACPFEIGHPSQAISLKGLGPALCARLEKMLQQYCQQTGTEMPTKPGRAAPVAAASLAGASVPSPPSTDEESELDQRPGAAKRHKRTSGAEKATKAPKAPRAVKPYVPALRSGPYAILIALSDPNSGRSMTQAEIIRLAEPHCDGSFQVASDGKGYYTAWASMKTLVAKGFVEKQGRPQKYSLTDDGFAIAVRIRSSADPSLNLRLPDAERRLATATQAPASSAAGSTRQVVDAAAFDITQSFTPVIIPAGSFKVQLVIDNREVITQKDRDFIEASLYKSNIELIQRSLKVGDALWIAKCNDGREFVLDQIVERKRMDDLAASIKDGRWQEQRFRLAKCGAQQVIYIIEESHAANVELFAEAMTTAISTMQVADGHFVKRVPSLDGTINYLATMTKKLKSIYEGQTLKALPDHMVDSRAFVQLSEHLNKTQPGTRYFLSYDAFDGLNQKSSNMRVGDIWIRMLMCIRGVSAEKAVEIQEHFPTLSLLLQAYAKCSSQQEREKMMAEQCAGFGRKKIGNALSKNVGFNAACAQLIYRLPSILLESAPVASGI</sequence>
<dbReference type="Pfam" id="PF21136">
    <property type="entry name" value="WHD_MUS81"/>
    <property type="match status" value="1"/>
</dbReference>
<dbReference type="GO" id="GO:0031297">
    <property type="term" value="P:replication fork processing"/>
    <property type="evidence" value="ECO:0007669"/>
    <property type="project" value="UniProtKB-ARBA"/>
</dbReference>
<dbReference type="SMART" id="SM00891">
    <property type="entry name" value="ERCC4"/>
    <property type="match status" value="1"/>
</dbReference>
<dbReference type="SUPFAM" id="SSF47802">
    <property type="entry name" value="DNA polymerase beta, N-terminal domain-like"/>
    <property type="match status" value="1"/>
</dbReference>
<evidence type="ECO:0000256" key="13">
    <source>
        <dbReference type="ARBA" id="ARBA00023254"/>
    </source>
</evidence>
<dbReference type="OrthoDB" id="5963188at2759"/>
<dbReference type="GO" id="GO:0048257">
    <property type="term" value="F:3'-flap endonuclease activity"/>
    <property type="evidence" value="ECO:0007669"/>
    <property type="project" value="TreeGrafter"/>
</dbReference>
<protein>
    <recommendedName>
        <fullName evidence="14">Crossover junction endonuclease MUS81</fullName>
        <ecNumber evidence="14">3.1.22.-</ecNumber>
    </recommendedName>
</protein>
<dbReference type="InterPro" id="IPR042530">
    <property type="entry name" value="EME1/EME2_C"/>
</dbReference>
<dbReference type="GO" id="GO:0003677">
    <property type="term" value="F:DNA binding"/>
    <property type="evidence" value="ECO:0007669"/>
    <property type="project" value="UniProtKB-UniRule"/>
</dbReference>
<dbReference type="STRING" id="56484.A0A1Y2FI93"/>
<dbReference type="Gene3D" id="3.40.50.10130">
    <property type="match status" value="1"/>
</dbReference>
<comment type="caution">
    <text evidence="17">The sequence shown here is derived from an EMBL/GenBank/DDBJ whole genome shotgun (WGS) entry which is preliminary data.</text>
</comment>
<dbReference type="GO" id="GO:0031573">
    <property type="term" value="P:mitotic intra-S DNA damage checkpoint signaling"/>
    <property type="evidence" value="ECO:0007669"/>
    <property type="project" value="TreeGrafter"/>
</dbReference>
<dbReference type="GO" id="GO:0005634">
    <property type="term" value="C:nucleus"/>
    <property type="evidence" value="ECO:0007669"/>
    <property type="project" value="UniProtKB-SubCell"/>
</dbReference>
<dbReference type="AlphaFoldDB" id="A0A1Y2FI93"/>
<dbReference type="GO" id="GO:0000712">
    <property type="term" value="P:resolution of meiotic recombination intermediates"/>
    <property type="evidence" value="ECO:0007669"/>
    <property type="project" value="TreeGrafter"/>
</dbReference>
<dbReference type="Proteomes" id="UP000193685">
    <property type="component" value="Unassembled WGS sequence"/>
</dbReference>
<name>A0A1Y2FI93_PROLT</name>
<keyword evidence="7 14" id="KW-0227">DNA damage</keyword>
<evidence type="ECO:0000256" key="8">
    <source>
        <dbReference type="ARBA" id="ARBA00022801"/>
    </source>
</evidence>
<gene>
    <name evidence="17" type="ORF">BCR37DRAFT_378632</name>
</gene>
<dbReference type="Pfam" id="PF02732">
    <property type="entry name" value="ERCC4"/>
    <property type="match status" value="1"/>
</dbReference>
<evidence type="ECO:0000256" key="7">
    <source>
        <dbReference type="ARBA" id="ARBA00022763"/>
    </source>
</evidence>
<reference evidence="17 18" key="1">
    <citation type="submission" date="2016-07" db="EMBL/GenBank/DDBJ databases">
        <title>Pervasive Adenine N6-methylation of Active Genes in Fungi.</title>
        <authorList>
            <consortium name="DOE Joint Genome Institute"/>
            <person name="Mondo S.J."/>
            <person name="Dannebaum R.O."/>
            <person name="Kuo R.C."/>
            <person name="Labutti K."/>
            <person name="Haridas S."/>
            <person name="Kuo A."/>
            <person name="Salamov A."/>
            <person name="Ahrendt S.R."/>
            <person name="Lipzen A."/>
            <person name="Sullivan W."/>
            <person name="Andreopoulos W.B."/>
            <person name="Clum A."/>
            <person name="Lindquist E."/>
            <person name="Daum C."/>
            <person name="Ramamoorthy G.K."/>
            <person name="Gryganskyi A."/>
            <person name="Culley D."/>
            <person name="Magnuson J.K."/>
            <person name="James T.Y."/>
            <person name="O'Malley M.A."/>
            <person name="Stajich J.E."/>
            <person name="Spatafora J.W."/>
            <person name="Visel A."/>
            <person name="Grigoriev I.V."/>
        </authorList>
    </citation>
    <scope>NUCLEOTIDE SEQUENCE [LARGE SCALE GENOMIC DNA]</scope>
    <source>
        <strain evidence="17 18">12-1054</strain>
    </source>
</reference>
<dbReference type="Pfam" id="PF21292">
    <property type="entry name" value="EME1-MUS81_C"/>
    <property type="match status" value="1"/>
</dbReference>
<comment type="subcellular location">
    <subcellularLocation>
        <location evidence="2 14">Nucleus</location>
    </subcellularLocation>
</comment>
<evidence type="ECO:0000313" key="17">
    <source>
        <dbReference type="EMBL" id="ORY83670.1"/>
    </source>
</evidence>
<dbReference type="Pfam" id="PF14716">
    <property type="entry name" value="HHH_8"/>
    <property type="match status" value="1"/>
</dbReference>
<dbReference type="InterPro" id="IPR011335">
    <property type="entry name" value="Restrct_endonuc-II-like"/>
</dbReference>
<dbReference type="FunFam" id="1.10.150.110:FF:000001">
    <property type="entry name" value="Putative Crossover junction endonuclease MUS81"/>
    <property type="match status" value="1"/>
</dbReference>
<dbReference type="InterPro" id="IPR033309">
    <property type="entry name" value="Mus81"/>
</dbReference>
<evidence type="ECO:0000313" key="18">
    <source>
        <dbReference type="Proteomes" id="UP000193685"/>
    </source>
</evidence>
<dbReference type="FunFam" id="1.10.10.10:FF:000307">
    <property type="entry name" value="Crossover junction endonuclease MUS81"/>
    <property type="match status" value="1"/>
</dbReference>
<evidence type="ECO:0000256" key="11">
    <source>
        <dbReference type="ARBA" id="ARBA00023204"/>
    </source>
</evidence>
<dbReference type="EMBL" id="MCFI01000007">
    <property type="protein sequence ID" value="ORY83670.1"/>
    <property type="molecule type" value="Genomic_DNA"/>
</dbReference>
<dbReference type="GeneID" id="63785683"/>
<comment type="subunit">
    <text evidence="14">Interacts with EME1.</text>
</comment>
<evidence type="ECO:0000256" key="10">
    <source>
        <dbReference type="ARBA" id="ARBA00023172"/>
    </source>
</evidence>
<dbReference type="PANTHER" id="PTHR13451:SF0">
    <property type="entry name" value="CROSSOVER JUNCTION ENDONUCLEASE MUS81"/>
    <property type="match status" value="1"/>
</dbReference>
<dbReference type="RefSeq" id="XP_040725965.1">
    <property type="nucleotide sequence ID" value="XM_040869084.1"/>
</dbReference>
<dbReference type="SUPFAM" id="SSF52980">
    <property type="entry name" value="Restriction endonuclease-like"/>
    <property type="match status" value="1"/>
</dbReference>
<evidence type="ECO:0000256" key="9">
    <source>
        <dbReference type="ARBA" id="ARBA00022842"/>
    </source>
</evidence>
<evidence type="ECO:0000256" key="3">
    <source>
        <dbReference type="ARBA" id="ARBA00010015"/>
    </source>
</evidence>
<keyword evidence="12 14" id="KW-0539">Nucleus</keyword>
<dbReference type="GO" id="GO:0008821">
    <property type="term" value="F:crossover junction DNA endonuclease activity"/>
    <property type="evidence" value="ECO:0007669"/>
    <property type="project" value="UniProtKB-UniRule"/>
</dbReference>
<feature type="compositionally biased region" description="Low complexity" evidence="15">
    <location>
        <begin position="84"/>
        <end position="97"/>
    </location>
</feature>
<evidence type="ECO:0000256" key="2">
    <source>
        <dbReference type="ARBA" id="ARBA00004123"/>
    </source>
</evidence>
<evidence type="ECO:0000256" key="4">
    <source>
        <dbReference type="ARBA" id="ARBA00022722"/>
    </source>
</evidence>
<dbReference type="InterPro" id="IPR047416">
    <property type="entry name" value="XPF_nuclease_Mus81"/>
</dbReference>
<comment type="cofactor">
    <cofactor evidence="1 14">
        <name>Mg(2+)</name>
        <dbReference type="ChEBI" id="CHEBI:18420"/>
    </cofactor>
</comment>
<dbReference type="FunFam" id="3.40.50.10130:FF:000003">
    <property type="entry name" value="Crossover junction endonuclease MUS81"/>
    <property type="match status" value="1"/>
</dbReference>
<dbReference type="GO" id="GO:0046872">
    <property type="term" value="F:metal ion binding"/>
    <property type="evidence" value="ECO:0007669"/>
    <property type="project" value="UniProtKB-UniRule"/>
</dbReference>
<dbReference type="GO" id="GO:0000727">
    <property type="term" value="P:double-strand break repair via break-induced replication"/>
    <property type="evidence" value="ECO:0007669"/>
    <property type="project" value="UniProtKB-UniRule"/>
</dbReference>
<feature type="region of interest" description="Disordered" evidence="15">
    <location>
        <begin position="76"/>
        <end position="138"/>
    </location>
</feature>